<organism evidence="4 5">
    <name type="scientific">Skermanella aerolata</name>
    <dbReference type="NCBI Taxonomy" id="393310"/>
    <lineage>
        <taxon>Bacteria</taxon>
        <taxon>Pseudomonadati</taxon>
        <taxon>Pseudomonadota</taxon>
        <taxon>Alphaproteobacteria</taxon>
        <taxon>Rhodospirillales</taxon>
        <taxon>Azospirillaceae</taxon>
        <taxon>Skermanella</taxon>
    </lineage>
</organism>
<evidence type="ECO:0000313" key="5">
    <source>
        <dbReference type="Proteomes" id="UP000321523"/>
    </source>
</evidence>
<dbReference type="EMBL" id="BJYZ01000003">
    <property type="protein sequence ID" value="GEO36672.1"/>
    <property type="molecule type" value="Genomic_DNA"/>
</dbReference>
<evidence type="ECO:0000259" key="3">
    <source>
        <dbReference type="Pfam" id="PF17782"/>
    </source>
</evidence>
<dbReference type="GO" id="GO:0009294">
    <property type="term" value="P:DNA-mediated transformation"/>
    <property type="evidence" value="ECO:0007669"/>
    <property type="project" value="InterPro"/>
</dbReference>
<feature type="domain" description="Smf/DprA SLOG" evidence="2">
    <location>
        <begin position="82"/>
        <end position="288"/>
    </location>
</feature>
<dbReference type="PANTHER" id="PTHR43022:SF1">
    <property type="entry name" value="PROTEIN SMF"/>
    <property type="match status" value="1"/>
</dbReference>
<evidence type="ECO:0000256" key="1">
    <source>
        <dbReference type="ARBA" id="ARBA00006525"/>
    </source>
</evidence>
<keyword evidence="5" id="KW-1185">Reference proteome</keyword>
<dbReference type="InterPro" id="IPR036388">
    <property type="entry name" value="WH-like_DNA-bd_sf"/>
</dbReference>
<evidence type="ECO:0000313" key="4">
    <source>
        <dbReference type="EMBL" id="GEO36672.1"/>
    </source>
</evidence>
<dbReference type="Gene3D" id="1.10.10.10">
    <property type="entry name" value="Winged helix-like DNA-binding domain superfamily/Winged helix DNA-binding domain"/>
    <property type="match status" value="1"/>
</dbReference>
<name>A0A512DJM4_9PROT</name>
<comment type="caution">
    <text evidence="4">The sequence shown here is derived from an EMBL/GenBank/DDBJ whole genome shotgun (WGS) entry which is preliminary data.</text>
</comment>
<gene>
    <name evidence="4" type="ORF">SAE02_08200</name>
</gene>
<dbReference type="Pfam" id="PF17782">
    <property type="entry name" value="WHD_DprA"/>
    <property type="match status" value="1"/>
</dbReference>
<dbReference type="AlphaFoldDB" id="A0A512DJM4"/>
<protein>
    <submittedName>
        <fullName evidence="4">DNA processing protein DprA</fullName>
    </submittedName>
</protein>
<comment type="similarity">
    <text evidence="1">Belongs to the DprA/Smf family.</text>
</comment>
<dbReference type="InterPro" id="IPR057666">
    <property type="entry name" value="DrpA_SLOG"/>
</dbReference>
<dbReference type="PANTHER" id="PTHR43022">
    <property type="entry name" value="PROTEIN SMF"/>
    <property type="match status" value="1"/>
</dbReference>
<feature type="domain" description="DprA winged helix" evidence="3">
    <location>
        <begin position="322"/>
        <end position="368"/>
    </location>
</feature>
<dbReference type="Pfam" id="PF02481">
    <property type="entry name" value="DNA_processg_A"/>
    <property type="match status" value="1"/>
</dbReference>
<dbReference type="OrthoDB" id="9785707at2"/>
<dbReference type="SUPFAM" id="SSF102405">
    <property type="entry name" value="MCP/YpsA-like"/>
    <property type="match status" value="1"/>
</dbReference>
<dbReference type="Pfam" id="PF21102">
    <property type="entry name" value="DprA_N"/>
    <property type="match status" value="1"/>
</dbReference>
<dbReference type="Proteomes" id="UP000321523">
    <property type="component" value="Unassembled WGS sequence"/>
</dbReference>
<proteinExistence type="inferred from homology"/>
<dbReference type="RefSeq" id="WP_044426267.1">
    <property type="nucleotide sequence ID" value="NZ_BJYZ01000003.1"/>
</dbReference>
<accession>A0A512DJM4</accession>
<evidence type="ECO:0000259" key="2">
    <source>
        <dbReference type="Pfam" id="PF02481"/>
    </source>
</evidence>
<dbReference type="Gene3D" id="3.40.50.450">
    <property type="match status" value="1"/>
</dbReference>
<dbReference type="InterPro" id="IPR041614">
    <property type="entry name" value="DprA_WH"/>
</dbReference>
<dbReference type="NCBIfam" id="TIGR00732">
    <property type="entry name" value="dprA"/>
    <property type="match status" value="1"/>
</dbReference>
<reference evidence="4 5" key="1">
    <citation type="submission" date="2019-07" db="EMBL/GenBank/DDBJ databases">
        <title>Whole genome shotgun sequence of Skermanella aerolata NBRC 106429.</title>
        <authorList>
            <person name="Hosoyama A."/>
            <person name="Uohara A."/>
            <person name="Ohji S."/>
            <person name="Ichikawa N."/>
        </authorList>
    </citation>
    <scope>NUCLEOTIDE SEQUENCE [LARGE SCALE GENOMIC DNA]</scope>
    <source>
        <strain evidence="4 5">NBRC 106429</strain>
    </source>
</reference>
<dbReference type="InterPro" id="IPR003488">
    <property type="entry name" value="DprA"/>
</dbReference>
<sequence>MTQLRRALTDLDRLDWLRLIRTENVGPVTFARLMERFDTAGKAIQALPDLAKRGGRKAPLRIASLAEAEREAAAVTKYGARLIASCEPDYPQALAAIDDAPPLISVKGHPHLLGKRAVAIVGARNASINGKRLAEMLARDLGAAGFVVVSGLARGIDASAHAGSLASGTAAVVAGGIDVVYPEENRALQERIAEQGAVVAECAIGTQPLARHFPRRNRIISGLALGVVVIEATLKSGSLITARVAGDQGRDVFAVPGSPLDPRSQGPNRLIRDGATMTESVEDIVQALANSESRPLREPQSDLFSADRGIQVDEATVREIGERLLESLSYTPVPVDELIRGCQLSASVVRIVLTELALAGRVQELSGNQVVLIQQ</sequence>